<feature type="domain" description="ABC transmembrane type-2" evidence="10">
    <location>
        <begin position="67"/>
        <end position="305"/>
    </location>
</feature>
<evidence type="ECO:0000256" key="8">
    <source>
        <dbReference type="ARBA" id="ARBA00023136"/>
    </source>
</evidence>
<evidence type="ECO:0000256" key="7">
    <source>
        <dbReference type="ARBA" id="ARBA00022989"/>
    </source>
</evidence>
<comment type="similarity">
    <text evidence="2 9">Belongs to the ABC-2 integral membrane protein family.</text>
</comment>
<dbReference type="RefSeq" id="WP_386741108.1">
    <property type="nucleotide sequence ID" value="NZ_JBHSMG010000005.1"/>
</dbReference>
<keyword evidence="8 9" id="KW-0472">Membrane</keyword>
<dbReference type="PANTHER" id="PTHR30413:SF8">
    <property type="entry name" value="TRANSPORT PERMEASE PROTEIN"/>
    <property type="match status" value="1"/>
</dbReference>
<evidence type="ECO:0000256" key="2">
    <source>
        <dbReference type="ARBA" id="ARBA00007783"/>
    </source>
</evidence>
<evidence type="ECO:0000256" key="6">
    <source>
        <dbReference type="ARBA" id="ARBA00022692"/>
    </source>
</evidence>
<dbReference type="InterPro" id="IPR047817">
    <property type="entry name" value="ABC2_TM_bact-type"/>
</dbReference>
<evidence type="ECO:0000259" key="10">
    <source>
        <dbReference type="PROSITE" id="PS51012"/>
    </source>
</evidence>
<dbReference type="InterPro" id="IPR013525">
    <property type="entry name" value="ABC2_TM"/>
</dbReference>
<keyword evidence="12" id="KW-1185">Reference proteome</keyword>
<evidence type="ECO:0000313" key="11">
    <source>
        <dbReference type="EMBL" id="MFC5503392.1"/>
    </source>
</evidence>
<feature type="transmembrane region" description="Helical" evidence="9">
    <location>
        <begin position="280"/>
        <end position="297"/>
    </location>
</feature>
<evidence type="ECO:0000313" key="12">
    <source>
        <dbReference type="Proteomes" id="UP001596039"/>
    </source>
</evidence>
<feature type="transmembrane region" description="Helical" evidence="9">
    <location>
        <begin position="212"/>
        <end position="230"/>
    </location>
</feature>
<reference evidence="12" key="1">
    <citation type="journal article" date="2019" name="Int. J. Syst. Evol. Microbiol.">
        <title>The Global Catalogue of Microorganisms (GCM) 10K type strain sequencing project: providing services to taxonomists for standard genome sequencing and annotation.</title>
        <authorList>
            <consortium name="The Broad Institute Genomics Platform"/>
            <consortium name="The Broad Institute Genome Sequencing Center for Infectious Disease"/>
            <person name="Wu L."/>
            <person name="Ma J."/>
        </authorList>
    </citation>
    <scope>NUCLEOTIDE SEQUENCE [LARGE SCALE GENOMIC DNA]</scope>
    <source>
        <strain evidence="12">CGMCC 4.6997</strain>
    </source>
</reference>
<feature type="transmembrane region" description="Helical" evidence="9">
    <location>
        <begin position="177"/>
        <end position="205"/>
    </location>
</feature>
<dbReference type="PANTHER" id="PTHR30413">
    <property type="entry name" value="INNER MEMBRANE TRANSPORT PERMEASE"/>
    <property type="match status" value="1"/>
</dbReference>
<sequence>MESTTLEDQRKQEREHHIADSPFVDVGRKPGFFRGTLGSLSDIWTFRELLGRLVRREIKARYKDSSLGIVWSLFRPLVQLLIYFFAIGKILGAAKSVPDYAIFVFIGLSIWTLYAETITGSTISILNNAGLIKKIYLPREIFPLASIGSALVNFGVQLVVLLAGILILSHFRLSWDLLLAPAAFIMILTFGTALGLLLSALNVYLRDVQHFVEIYLIVFFWVSPIVYPITAVQRVLQGNWLEQIYLANPVTMAVIAMQKALWSGGASGTGALAQTWPDHLPLRLLVVFLASLALLWISQRIFARLQGNFAQEL</sequence>
<feature type="transmembrane region" description="Helical" evidence="9">
    <location>
        <begin position="100"/>
        <end position="126"/>
    </location>
</feature>
<dbReference type="Proteomes" id="UP001596039">
    <property type="component" value="Unassembled WGS sequence"/>
</dbReference>
<dbReference type="Pfam" id="PF01061">
    <property type="entry name" value="ABC2_membrane"/>
    <property type="match status" value="1"/>
</dbReference>
<gene>
    <name evidence="11" type="ORF">ACFPJ4_14180</name>
</gene>
<proteinExistence type="inferred from homology"/>
<keyword evidence="4 9" id="KW-1003">Cell membrane</keyword>
<accession>A0ABW0NVS8</accession>
<evidence type="ECO:0000256" key="1">
    <source>
        <dbReference type="ARBA" id="ARBA00004429"/>
    </source>
</evidence>
<keyword evidence="6 9" id="KW-0812">Transmembrane</keyword>
<evidence type="ECO:0000256" key="5">
    <source>
        <dbReference type="ARBA" id="ARBA00022519"/>
    </source>
</evidence>
<keyword evidence="3 9" id="KW-0813">Transport</keyword>
<comment type="caution">
    <text evidence="11">The sequence shown here is derived from an EMBL/GenBank/DDBJ whole genome shotgun (WGS) entry which is preliminary data.</text>
</comment>
<keyword evidence="5" id="KW-0997">Cell inner membrane</keyword>
<keyword evidence="7 9" id="KW-1133">Transmembrane helix</keyword>
<dbReference type="EMBL" id="JBHSMG010000005">
    <property type="protein sequence ID" value="MFC5503392.1"/>
    <property type="molecule type" value="Genomic_DNA"/>
</dbReference>
<organism evidence="11 12">
    <name type="scientific">Lysinimonas soli</name>
    <dbReference type="NCBI Taxonomy" id="1074233"/>
    <lineage>
        <taxon>Bacteria</taxon>
        <taxon>Bacillati</taxon>
        <taxon>Actinomycetota</taxon>
        <taxon>Actinomycetes</taxon>
        <taxon>Micrococcales</taxon>
        <taxon>Microbacteriaceae</taxon>
        <taxon>Lysinimonas</taxon>
    </lineage>
</organism>
<comment type="subcellular location">
    <subcellularLocation>
        <location evidence="1">Cell inner membrane</location>
        <topology evidence="1">Multi-pass membrane protein</topology>
    </subcellularLocation>
    <subcellularLocation>
        <location evidence="9">Cell membrane</location>
        <topology evidence="9">Multi-pass membrane protein</topology>
    </subcellularLocation>
</comment>
<name>A0ABW0NVS8_9MICO</name>
<evidence type="ECO:0000256" key="4">
    <source>
        <dbReference type="ARBA" id="ARBA00022475"/>
    </source>
</evidence>
<dbReference type="PROSITE" id="PS51012">
    <property type="entry name" value="ABC_TM2"/>
    <property type="match status" value="1"/>
</dbReference>
<feature type="transmembrane region" description="Helical" evidence="9">
    <location>
        <begin position="65"/>
        <end position="88"/>
    </location>
</feature>
<evidence type="ECO:0000256" key="9">
    <source>
        <dbReference type="RuleBase" id="RU361157"/>
    </source>
</evidence>
<feature type="transmembrane region" description="Helical" evidence="9">
    <location>
        <begin position="147"/>
        <end position="171"/>
    </location>
</feature>
<evidence type="ECO:0000256" key="3">
    <source>
        <dbReference type="ARBA" id="ARBA00022448"/>
    </source>
</evidence>
<protein>
    <recommendedName>
        <fullName evidence="9">Transport permease protein</fullName>
    </recommendedName>
</protein>